<keyword evidence="3" id="KW-1185">Reference proteome</keyword>
<dbReference type="InterPro" id="IPR046715">
    <property type="entry name" value="DUF6607"/>
</dbReference>
<evidence type="ECO:0008006" key="4">
    <source>
        <dbReference type="Google" id="ProtNLM"/>
    </source>
</evidence>
<dbReference type="OrthoDB" id="8564954at2"/>
<dbReference type="AlphaFoldDB" id="H8KT34"/>
<dbReference type="eggNOG" id="ENOG502Z873">
    <property type="taxonomic scope" value="Bacteria"/>
</dbReference>
<accession>H8KT34</accession>
<protein>
    <recommendedName>
        <fullName evidence="4">Secreted protein</fullName>
    </recommendedName>
</protein>
<dbReference type="RefSeq" id="WP_014678833.1">
    <property type="nucleotide sequence ID" value="NC_017770.1"/>
</dbReference>
<organism evidence="2 3">
    <name type="scientific">Solitalea canadensis (strain ATCC 29591 / DSM 3403 / JCM 21819 / LMG 8368 / NBRC 15130 / NCIMB 12057 / USAM 9D)</name>
    <name type="common">Flexibacter canadensis</name>
    <dbReference type="NCBI Taxonomy" id="929556"/>
    <lineage>
        <taxon>Bacteria</taxon>
        <taxon>Pseudomonadati</taxon>
        <taxon>Bacteroidota</taxon>
        <taxon>Sphingobacteriia</taxon>
        <taxon>Sphingobacteriales</taxon>
        <taxon>Sphingobacteriaceae</taxon>
        <taxon>Solitalea</taxon>
    </lineage>
</organism>
<dbReference type="STRING" id="929556.Solca_0473"/>
<evidence type="ECO:0000313" key="3">
    <source>
        <dbReference type="Proteomes" id="UP000007590"/>
    </source>
</evidence>
<dbReference type="KEGG" id="scn:Solca_0473"/>
<keyword evidence="1" id="KW-0732">Signal</keyword>
<evidence type="ECO:0000313" key="2">
    <source>
        <dbReference type="EMBL" id="AFD05605.1"/>
    </source>
</evidence>
<feature type="signal peptide" evidence="1">
    <location>
        <begin position="1"/>
        <end position="19"/>
    </location>
</feature>
<dbReference type="HOGENOM" id="CLU_059542_0_0_10"/>
<gene>
    <name evidence="2" type="ordered locus">Solca_0473</name>
</gene>
<dbReference type="Proteomes" id="UP000007590">
    <property type="component" value="Chromosome"/>
</dbReference>
<evidence type="ECO:0000256" key="1">
    <source>
        <dbReference type="SAM" id="SignalP"/>
    </source>
</evidence>
<sequence>MKNYLLAAALLLAGTSAFAQKTKDKESIKSMCGCYEVKFEYAETFASDTAYKKAKNYKTGGLEWILADVDTDNKIVLQHLLIINDSTVIKHWRQDWLFQNTDFLNYKKGKSWKYATANAYAVKGQWTQKVYEVDDSPRYQGTATWVHLDGKNYWENIADAPLPRREYTKRSDYNVMKRTNRHEITSYGHVHEQDNAKVIRSESGDKILAWEKGMNTYKKVDDSKCQAAAKFWASHADYWRKVRGAWDEILARKTDITLLPKVNDKYLYEVLDEMEKDKNVTQAQLVKTLDAFISKEEITKK</sequence>
<feature type="chain" id="PRO_5003613120" description="Secreted protein" evidence="1">
    <location>
        <begin position="20"/>
        <end position="301"/>
    </location>
</feature>
<dbReference type="EMBL" id="CP003349">
    <property type="protein sequence ID" value="AFD05605.1"/>
    <property type="molecule type" value="Genomic_DNA"/>
</dbReference>
<dbReference type="Pfam" id="PF20311">
    <property type="entry name" value="DUF6607"/>
    <property type="match status" value="1"/>
</dbReference>
<reference evidence="2" key="1">
    <citation type="submission" date="2012-02" db="EMBL/GenBank/DDBJ databases">
        <title>The complete genome of Solitalea canadensis DSM 3403.</title>
        <authorList>
            <consortium name="US DOE Joint Genome Institute (JGI-PGF)"/>
            <person name="Lucas S."/>
            <person name="Copeland A."/>
            <person name="Lapidus A."/>
            <person name="Glavina del Rio T."/>
            <person name="Dalin E."/>
            <person name="Tice H."/>
            <person name="Bruce D."/>
            <person name="Goodwin L."/>
            <person name="Pitluck S."/>
            <person name="Peters L."/>
            <person name="Ovchinnikova G."/>
            <person name="Lu M."/>
            <person name="Kyrpides N."/>
            <person name="Mavromatis K."/>
            <person name="Ivanova N."/>
            <person name="Brettin T."/>
            <person name="Detter J.C."/>
            <person name="Han C."/>
            <person name="Larimer F."/>
            <person name="Land M."/>
            <person name="Hauser L."/>
            <person name="Markowitz V."/>
            <person name="Cheng J.-F."/>
            <person name="Hugenholtz P."/>
            <person name="Woyke T."/>
            <person name="Wu D."/>
            <person name="Spring S."/>
            <person name="Schroeder M."/>
            <person name="Kopitz M."/>
            <person name="Brambilla E."/>
            <person name="Klenk H.-P."/>
            <person name="Eisen J.A."/>
        </authorList>
    </citation>
    <scope>NUCLEOTIDE SEQUENCE</scope>
    <source>
        <strain evidence="2">DSM 3403</strain>
    </source>
</reference>
<proteinExistence type="predicted"/>
<name>H8KT34_SOLCM</name>